<dbReference type="RefSeq" id="NP_001332478.1">
    <property type="nucleotide sequence ID" value="NM_001342737.1"/>
</dbReference>
<evidence type="ECO:0000313" key="1">
    <source>
        <dbReference type="Araport" id="AT5G03885"/>
    </source>
</evidence>
<dbReference type="EMBL" id="CP002688">
    <property type="protein sequence ID" value="ANM70904.1"/>
    <property type="molecule type" value="Genomic_DNA"/>
</dbReference>
<dbReference type="KEGG" id="ath:AT5G03885"/>
<reference evidence="3" key="2">
    <citation type="journal article" date="2017" name="Plant J.">
        <title>Araport11: a complete reannotation of the Arabidopsis thaliana reference genome.</title>
        <authorList>
            <person name="Cheng C.Y."/>
            <person name="Krishnakumar V."/>
            <person name="Chan A.P."/>
            <person name="Thibaud-Nissen F."/>
            <person name="Schobel S."/>
            <person name="Town C.D."/>
        </authorList>
    </citation>
    <scope>GENOME REANNOTATION</scope>
    <source>
        <strain evidence="3">cv. Columbia</strain>
    </source>
</reference>
<dbReference type="Araport" id="AT5G03885"/>
<proteinExistence type="predicted"/>
<dbReference type="AlphaFoldDB" id="A0A1P8BH36"/>
<organism evidence="2 3">
    <name type="scientific">Arabidopsis thaliana</name>
    <name type="common">Mouse-ear cress</name>
    <dbReference type="NCBI Taxonomy" id="3702"/>
    <lineage>
        <taxon>Eukaryota</taxon>
        <taxon>Viridiplantae</taxon>
        <taxon>Streptophyta</taxon>
        <taxon>Embryophyta</taxon>
        <taxon>Tracheophyta</taxon>
        <taxon>Spermatophyta</taxon>
        <taxon>Magnoliopsida</taxon>
        <taxon>eudicotyledons</taxon>
        <taxon>Gunneridae</taxon>
        <taxon>Pentapetalae</taxon>
        <taxon>rosids</taxon>
        <taxon>malvids</taxon>
        <taxon>Brassicales</taxon>
        <taxon>Brassicaceae</taxon>
        <taxon>Camelineae</taxon>
        <taxon>Arabidopsis</taxon>
    </lineage>
</organism>
<sequence length="28" mass="3233">MSNTVFFFKKFRSSTLGVLVVKLVYIAH</sequence>
<dbReference type="InParanoid" id="A0A1P8BH36"/>
<evidence type="ECO:0000313" key="3">
    <source>
        <dbReference type="Proteomes" id="UP000006548"/>
    </source>
</evidence>
<protein>
    <submittedName>
        <fullName evidence="2">Uncharacterized protein</fullName>
    </submittedName>
</protein>
<dbReference type="TAIR" id="AT5G03885"/>
<reference evidence="2 3" key="1">
    <citation type="journal article" date="2000" name="Nature">
        <title>Sequence and analysis of chromosome 5 of the plant Arabidopsis thaliana.</title>
        <authorList>
            <consortium name="Kazusa DNA Research Institute"/>
            <consortium name="Cold Spring Harbor and Washington University in St Louis Sequencing Consortium"/>
            <consortium name="European Union Arabidopsis Genome Sequencing Consortium"/>
            <person name="Tabata S."/>
            <person name="Kaneko T."/>
            <person name="Nakamura Y."/>
            <person name="Kotani H."/>
            <person name="Kato T."/>
            <person name="Asamizu E."/>
            <person name="Miyajima N."/>
            <person name="Sasamoto S."/>
            <person name="Kimura T."/>
            <person name="Hosouchi T."/>
            <person name="Kawashima K."/>
            <person name="Kohara M."/>
            <person name="Matsumoto M."/>
            <person name="Matsuno A."/>
            <person name="Muraki A."/>
            <person name="Nakayama S."/>
            <person name="Nakazaki N."/>
            <person name="Naruo K."/>
            <person name="Okumura S."/>
            <person name="Shinpo S."/>
            <person name="Takeuchi C."/>
            <person name="Wada T."/>
            <person name="Watanabe A."/>
            <person name="Yamada M."/>
            <person name="Yasuda M."/>
            <person name="Sato S."/>
            <person name="de la Bastide M."/>
            <person name="Huang E."/>
            <person name="Spiegel L."/>
            <person name="Gnoj L."/>
            <person name="O'Shaughnessy A."/>
            <person name="Preston R."/>
            <person name="Habermann K."/>
            <person name="Murray J."/>
            <person name="Johnson D."/>
            <person name="Rohlfing T."/>
            <person name="Nelson J."/>
            <person name="Stoneking T."/>
            <person name="Pepin K."/>
            <person name="Spieth J."/>
            <person name="Sekhon M."/>
            <person name="Armstrong J."/>
            <person name="Becker M."/>
            <person name="Belter E."/>
            <person name="Cordum H."/>
            <person name="Cordes M."/>
            <person name="Courtney L."/>
            <person name="Courtney W."/>
            <person name="Dante M."/>
            <person name="Du H."/>
            <person name="Edwards J."/>
            <person name="Fryman J."/>
            <person name="Haakensen B."/>
            <person name="Lamar E."/>
            <person name="Latreille P."/>
            <person name="Leonard S."/>
            <person name="Meyer R."/>
            <person name="Mulvaney E."/>
            <person name="Ozersky P."/>
            <person name="Riley A."/>
            <person name="Strowmatt C."/>
            <person name="Wagner-McPherson C."/>
            <person name="Wollam A."/>
            <person name="Yoakum M."/>
            <person name="Bell M."/>
            <person name="Dedhia N."/>
            <person name="Parnell L."/>
            <person name="Shah R."/>
            <person name="Rodriguez M."/>
            <person name="See L.H."/>
            <person name="Vil D."/>
            <person name="Baker J."/>
            <person name="Kirchoff K."/>
            <person name="Toth K."/>
            <person name="King L."/>
            <person name="Bahret A."/>
            <person name="Miller B."/>
            <person name="Marra M."/>
            <person name="Martienssen R."/>
            <person name="McCombie W.R."/>
            <person name="Wilson R.K."/>
            <person name="Murphy G."/>
            <person name="Bancroft I."/>
            <person name="Volckaert G."/>
            <person name="Wambutt R."/>
            <person name="Dusterhoft A."/>
            <person name="Stiekema W."/>
            <person name="Pohl T."/>
            <person name="Entian K.D."/>
            <person name="Terryn N."/>
            <person name="Hartley N."/>
            <person name="Bent E."/>
            <person name="Johnson S."/>
            <person name="Langham S.A."/>
            <person name="McCullagh B."/>
            <person name="Robben J."/>
            <person name="Grymonprez B."/>
            <person name="Zimmermann W."/>
            <person name="Ramsperger U."/>
            <person name="Wedler H."/>
            <person name="Balke K."/>
            <person name="Wedler E."/>
            <person name="Peters S."/>
            <person name="van Staveren M."/>
            <person name="Dirkse W."/>
            <person name="Mooijman P."/>
            <person name="Lankhorst R.K."/>
            <person name="Weitzenegger T."/>
            <person name="Bothe G."/>
            <person name="Rose M."/>
            <person name="Hauf J."/>
            <person name="Berneiser S."/>
            <person name="Hempel S."/>
            <person name="Feldpausch M."/>
            <person name="Lamberth S."/>
            <person name="Villarroel R."/>
            <person name="Gielen J."/>
            <person name="Ardiles W."/>
            <person name="Bents O."/>
            <person name="Lemcke K."/>
            <person name="Kolesov G."/>
            <person name="Mayer K."/>
            <person name="Rudd S."/>
            <person name="Schoof H."/>
            <person name="Schueller C."/>
            <person name="Zaccaria P."/>
            <person name="Mewes H.W."/>
            <person name="Bevan M."/>
            <person name="Fransz P."/>
        </authorList>
    </citation>
    <scope>NUCLEOTIDE SEQUENCE [LARGE SCALE GENOMIC DNA]</scope>
    <source>
        <strain evidence="3">cv. Columbia</strain>
    </source>
</reference>
<evidence type="ECO:0000313" key="2">
    <source>
        <dbReference type="EMBL" id="ANM70904.1"/>
    </source>
</evidence>
<dbReference type="SMR" id="A0A1P8BH36"/>
<name>A0A1P8BH36_ARATH</name>
<gene>
    <name evidence="1 2" type="ordered locus">At5g03885</name>
</gene>
<accession>A0A1P8BH36</accession>
<dbReference type="GeneID" id="28720591"/>
<dbReference type="Proteomes" id="UP000006548">
    <property type="component" value="Chromosome 5"/>
</dbReference>
<keyword evidence="3" id="KW-1185">Reference proteome</keyword>